<dbReference type="GO" id="GO:0042597">
    <property type="term" value="C:periplasmic space"/>
    <property type="evidence" value="ECO:0007669"/>
    <property type="project" value="UniProtKB-ARBA"/>
</dbReference>
<evidence type="ECO:0000313" key="4">
    <source>
        <dbReference type="Proteomes" id="UP000662857"/>
    </source>
</evidence>
<reference evidence="3" key="1">
    <citation type="submission" date="2021-02" db="EMBL/GenBank/DDBJ databases">
        <title>Natrosporangium hydrolyticum gen. nov., sp. nov, a haloalkaliphilic actinobacterium from a soda solonchak soil.</title>
        <authorList>
            <person name="Sorokin D.Y."/>
            <person name="Khijniak T.V."/>
            <person name="Zakharycheva A.P."/>
            <person name="Boueva O.V."/>
            <person name="Ariskina E.V."/>
            <person name="Hahnke R.L."/>
            <person name="Bunk B."/>
            <person name="Sproer C."/>
            <person name="Schumann P."/>
            <person name="Evtushenko L.I."/>
            <person name="Kublanov I.V."/>
        </authorList>
    </citation>
    <scope>NUCLEOTIDE SEQUENCE</scope>
    <source>
        <strain evidence="3">DSM 106523</strain>
    </source>
</reference>
<organism evidence="3 4">
    <name type="scientific">Natronosporangium hydrolyticum</name>
    <dbReference type="NCBI Taxonomy" id="2811111"/>
    <lineage>
        <taxon>Bacteria</taxon>
        <taxon>Bacillati</taxon>
        <taxon>Actinomycetota</taxon>
        <taxon>Actinomycetes</taxon>
        <taxon>Micromonosporales</taxon>
        <taxon>Micromonosporaceae</taxon>
        <taxon>Natronosporangium</taxon>
    </lineage>
</organism>
<feature type="region of interest" description="Disordered" evidence="1">
    <location>
        <begin position="94"/>
        <end position="113"/>
    </location>
</feature>
<keyword evidence="4" id="KW-1185">Reference proteome</keyword>
<gene>
    <name evidence="3" type="ORF">JQS43_14755</name>
</gene>
<dbReference type="GO" id="GO:0015833">
    <property type="term" value="P:peptide transport"/>
    <property type="evidence" value="ECO:0007669"/>
    <property type="project" value="TreeGrafter"/>
</dbReference>
<accession>A0A895Y6D8</accession>
<dbReference type="InterPro" id="IPR030678">
    <property type="entry name" value="Peptide/Ni-bd"/>
</dbReference>
<dbReference type="InterPro" id="IPR039424">
    <property type="entry name" value="SBP_5"/>
</dbReference>
<dbReference type="InterPro" id="IPR000914">
    <property type="entry name" value="SBP_5_dom"/>
</dbReference>
<dbReference type="PANTHER" id="PTHR30290">
    <property type="entry name" value="PERIPLASMIC BINDING COMPONENT OF ABC TRANSPORTER"/>
    <property type="match status" value="1"/>
</dbReference>
<dbReference type="GO" id="GO:1904680">
    <property type="term" value="F:peptide transmembrane transporter activity"/>
    <property type="evidence" value="ECO:0007669"/>
    <property type="project" value="TreeGrafter"/>
</dbReference>
<evidence type="ECO:0000313" key="3">
    <source>
        <dbReference type="EMBL" id="QSB12931.1"/>
    </source>
</evidence>
<dbReference type="Gene3D" id="3.10.105.10">
    <property type="entry name" value="Dipeptide-binding Protein, Domain 3"/>
    <property type="match status" value="1"/>
</dbReference>
<dbReference type="PIRSF" id="PIRSF002741">
    <property type="entry name" value="MppA"/>
    <property type="match status" value="1"/>
</dbReference>
<proteinExistence type="predicted"/>
<dbReference type="AlphaFoldDB" id="A0A895Y6D8"/>
<dbReference type="Pfam" id="PF00496">
    <property type="entry name" value="SBP_bac_5"/>
    <property type="match status" value="1"/>
</dbReference>
<evidence type="ECO:0000259" key="2">
    <source>
        <dbReference type="Pfam" id="PF00496"/>
    </source>
</evidence>
<dbReference type="Proteomes" id="UP000662857">
    <property type="component" value="Chromosome"/>
</dbReference>
<dbReference type="EMBL" id="CP070499">
    <property type="protein sequence ID" value="QSB12931.1"/>
    <property type="molecule type" value="Genomic_DNA"/>
</dbReference>
<protein>
    <submittedName>
        <fullName evidence="3">ABC transporter substrate-binding protein</fullName>
    </submittedName>
</protein>
<dbReference type="PANTHER" id="PTHR30290:SF83">
    <property type="entry name" value="ABC TRANSPORTER SUBSTRATE-BINDING PROTEIN"/>
    <property type="match status" value="1"/>
</dbReference>
<sequence>MNPPLPVSPRARWSAGRTRTRAVAAATAVALLATTACNGGEGDDAQEAPQTGGTLYVDVLALPNYLDPQLVQTGVEANISNLLGRTLTGYRSAPGAAGSELVPDLATDTGRPSENNTVWEFTLREGVRWEDGEPVTCQHVKYGVERRFSELSDRQTGAVYPLTYLRDNEPAGDDEPEGRVYRGPWVDNNNDGAGLESIECVDQRVIRFHLVQPRSDFNYTVSLPVFGAVPPGADDDRDGYNEQPLSNGPYQIASHEPGEQLVLERNPHWDAATDPQRGAYPDQLVIEALGDAAVATNDLVNDAGGDRSRVMLDMDVAPTFLQQVMTDPVLATRVATGPRGAVRYLAVNTALVADERCRQALSYAMNKRKLRSVFGGSLLGDLATTMIPPNLLAHQEFDHYDTIGQPDGQPDRAAELREQAAADGADCPDEITFAFPDNAELRRMANVVVESYQRIGVQVALEPIDLQEYFVQVLGERRGEFHLTWIVWTPDWPNGSSVIPPLFDGREPTYNLSQLNDDQIHDLIDEAFAEPDPERQYRLWGELDSLVLETGAAIPLMYSDALRMYGSNVRGVFIHPMAGMPDLASIGLADPALSEASDG</sequence>
<dbReference type="GO" id="GO:0043190">
    <property type="term" value="C:ATP-binding cassette (ABC) transporter complex"/>
    <property type="evidence" value="ECO:0007669"/>
    <property type="project" value="InterPro"/>
</dbReference>
<dbReference type="SUPFAM" id="SSF53850">
    <property type="entry name" value="Periplasmic binding protein-like II"/>
    <property type="match status" value="1"/>
</dbReference>
<dbReference type="KEGG" id="nhy:JQS43_14755"/>
<dbReference type="Gene3D" id="3.40.190.10">
    <property type="entry name" value="Periplasmic binding protein-like II"/>
    <property type="match status" value="1"/>
</dbReference>
<feature type="domain" description="Solute-binding protein family 5" evidence="2">
    <location>
        <begin position="100"/>
        <end position="505"/>
    </location>
</feature>
<name>A0A895Y6D8_9ACTN</name>
<dbReference type="CDD" id="cd08506">
    <property type="entry name" value="PBP2_clavulanate_OppA2"/>
    <property type="match status" value="1"/>
</dbReference>
<evidence type="ECO:0000256" key="1">
    <source>
        <dbReference type="SAM" id="MobiDB-lite"/>
    </source>
</evidence>
<feature type="region of interest" description="Disordered" evidence="1">
    <location>
        <begin position="165"/>
        <end position="185"/>
    </location>
</feature>
<dbReference type="RefSeq" id="WP_239674976.1">
    <property type="nucleotide sequence ID" value="NZ_CP070499.1"/>
</dbReference>